<evidence type="ECO:0000313" key="3">
    <source>
        <dbReference type="EMBL" id="KAE8980670.1"/>
    </source>
</evidence>
<protein>
    <recommendedName>
        <fullName evidence="1">Protein kinase domain-containing protein</fullName>
    </recommendedName>
</protein>
<dbReference type="InterPro" id="IPR011009">
    <property type="entry name" value="Kinase-like_dom_sf"/>
</dbReference>
<name>A0A6A3IEC4_9STRA</name>
<dbReference type="InterPro" id="IPR001245">
    <property type="entry name" value="Ser-Thr/Tyr_kinase_cat_dom"/>
</dbReference>
<reference evidence="4 5" key="1">
    <citation type="submission" date="2018-09" db="EMBL/GenBank/DDBJ databases">
        <title>Genomic investigation of the strawberry pathogen Phytophthora fragariae indicates pathogenicity is determined by transcriptional variation in three key races.</title>
        <authorList>
            <person name="Adams T.M."/>
            <person name="Armitage A.D."/>
            <person name="Sobczyk M.K."/>
            <person name="Bates H.J."/>
            <person name="Dunwell J.M."/>
            <person name="Nellist C.F."/>
            <person name="Harrison R.J."/>
        </authorList>
    </citation>
    <scope>NUCLEOTIDE SEQUENCE [LARGE SCALE GENOMIC DNA]</scope>
    <source>
        <strain evidence="2 4">SCRP249</strain>
        <strain evidence="3 5">SCRP324</strain>
    </source>
</reference>
<sequence>MAANLVDLLVPGLGSGLQLVVTTLQTLHTMYSQLHEGKELCTSLHNRLQVFTQELNAIDPQTLQRDAVWSSFAALVHDYSATVNTYASEKNFIKRVVRATKFTEELQVYNERLDGMIKLITVKHAVVVEGWRVQYQQDTAAMMSQLCEMHELQKEIYRAVKQLPTIDDILLVVKRDLHQNPTELDPVLRNIVSVSEKVNNKVVRTPPSWLIAADECELVHPAIDHKGLSQIFAGKWQGVQVAVKKFRVLSRSPVFEKHFSVWRSLLHPHVAQLYGVGSDNGAPFFVYEYASRQSLDRCWGYLSRKQVWQILYQAALGLSYLHARRVVHGNLSCSKLLVADQDKVKLFGFGASYFRADNTSNSLNPTTRVEFSAPECIGIGPDGNDDGTNHSPHFKSDVYSFGLTILEAFTKNDPFQGQSLSDIRDIKRSNLLQQPKEMINQEWNLVQEMCLCDPDKRVSLAYVVEQLGRFAE</sequence>
<dbReference type="PANTHER" id="PTHR44329">
    <property type="entry name" value="SERINE/THREONINE-PROTEIN KINASE TNNI3K-RELATED"/>
    <property type="match status" value="1"/>
</dbReference>
<dbReference type="GO" id="GO:0005524">
    <property type="term" value="F:ATP binding"/>
    <property type="evidence" value="ECO:0007669"/>
    <property type="project" value="InterPro"/>
</dbReference>
<dbReference type="InterPro" id="IPR000719">
    <property type="entry name" value="Prot_kinase_dom"/>
</dbReference>
<evidence type="ECO:0000259" key="1">
    <source>
        <dbReference type="PROSITE" id="PS50011"/>
    </source>
</evidence>
<dbReference type="SUPFAM" id="SSF56112">
    <property type="entry name" value="Protein kinase-like (PK-like)"/>
    <property type="match status" value="1"/>
</dbReference>
<dbReference type="SMART" id="SM00220">
    <property type="entry name" value="S_TKc"/>
    <property type="match status" value="1"/>
</dbReference>
<proteinExistence type="predicted"/>
<dbReference type="GO" id="GO:0004674">
    <property type="term" value="F:protein serine/threonine kinase activity"/>
    <property type="evidence" value="ECO:0007669"/>
    <property type="project" value="TreeGrafter"/>
</dbReference>
<gene>
    <name evidence="2" type="ORF">PR001_g25006</name>
    <name evidence="3" type="ORF">PR002_g24052</name>
</gene>
<dbReference type="Gene3D" id="1.10.510.10">
    <property type="entry name" value="Transferase(Phosphotransferase) domain 1"/>
    <property type="match status" value="1"/>
</dbReference>
<accession>A0A6A3IEC4</accession>
<dbReference type="InterPro" id="IPR051681">
    <property type="entry name" value="Ser/Thr_Kinases-Pseudokinases"/>
</dbReference>
<comment type="caution">
    <text evidence="3">The sequence shown here is derived from an EMBL/GenBank/DDBJ whole genome shotgun (WGS) entry which is preliminary data.</text>
</comment>
<evidence type="ECO:0000313" key="2">
    <source>
        <dbReference type="EMBL" id="KAE8977877.1"/>
    </source>
</evidence>
<organism evidence="3 5">
    <name type="scientific">Phytophthora rubi</name>
    <dbReference type="NCBI Taxonomy" id="129364"/>
    <lineage>
        <taxon>Eukaryota</taxon>
        <taxon>Sar</taxon>
        <taxon>Stramenopiles</taxon>
        <taxon>Oomycota</taxon>
        <taxon>Peronosporomycetes</taxon>
        <taxon>Peronosporales</taxon>
        <taxon>Peronosporaceae</taxon>
        <taxon>Phytophthora</taxon>
    </lineage>
</organism>
<dbReference type="Proteomes" id="UP000429607">
    <property type="component" value="Unassembled WGS sequence"/>
</dbReference>
<dbReference type="PANTHER" id="PTHR44329:SF214">
    <property type="entry name" value="PROTEIN KINASE DOMAIN-CONTAINING PROTEIN"/>
    <property type="match status" value="1"/>
</dbReference>
<dbReference type="AlphaFoldDB" id="A0A6A3IEC4"/>
<dbReference type="PROSITE" id="PS50011">
    <property type="entry name" value="PROTEIN_KINASE_DOM"/>
    <property type="match status" value="1"/>
</dbReference>
<dbReference type="Pfam" id="PF07714">
    <property type="entry name" value="PK_Tyr_Ser-Thr"/>
    <property type="match status" value="1"/>
</dbReference>
<evidence type="ECO:0000313" key="4">
    <source>
        <dbReference type="Proteomes" id="UP000429607"/>
    </source>
</evidence>
<dbReference type="OrthoDB" id="346907at2759"/>
<evidence type="ECO:0000313" key="5">
    <source>
        <dbReference type="Proteomes" id="UP000435112"/>
    </source>
</evidence>
<dbReference type="EMBL" id="QXFV01003316">
    <property type="protein sequence ID" value="KAE8977877.1"/>
    <property type="molecule type" value="Genomic_DNA"/>
</dbReference>
<feature type="domain" description="Protein kinase" evidence="1">
    <location>
        <begin position="217"/>
        <end position="472"/>
    </location>
</feature>
<dbReference type="EMBL" id="QXFU01002869">
    <property type="protein sequence ID" value="KAE8980670.1"/>
    <property type="molecule type" value="Genomic_DNA"/>
</dbReference>
<dbReference type="Proteomes" id="UP000435112">
    <property type="component" value="Unassembled WGS sequence"/>
</dbReference>